<dbReference type="PANTHER" id="PTHR47723:SF13">
    <property type="entry name" value="PUTATIVE-RELATED"/>
    <property type="match status" value="1"/>
</dbReference>
<dbReference type="ExpressionAtlas" id="Q9LQJ0">
    <property type="expression patterns" value="baseline"/>
</dbReference>
<dbReference type="GO" id="GO:0004523">
    <property type="term" value="F:RNA-DNA hybrid ribonuclease activity"/>
    <property type="evidence" value="ECO:0007669"/>
    <property type="project" value="InterPro"/>
</dbReference>
<dbReference type="InterPro" id="IPR012337">
    <property type="entry name" value="RNaseH-like_sf"/>
</dbReference>
<dbReference type="InterPro" id="IPR044730">
    <property type="entry name" value="RNase_H-like_dom_plant"/>
</dbReference>
<sequence length="272" mass="30926">MAGIWTRLLPVRRLSSFFSKSLLEWIYANLGEEIEINGCPWAVTFSQAIWWGWKWRYGNIFGENKKCRDRVRFIKDRALDVWKAHVHKMGVTTRTAREERLIAWSPPRVGWFKLNTDGASRGNPRLATAGGVVRDGDGNWCYGFSLNIGICSAPLAELWGAYYGLNIAWERGVTQLEMEIDSEMVVGFLRTGIDDSHPLSFLVRLCHGLLSKDWSVRISHVYREANRLADGLANYAFFLPLGFHLFNSTPDIVMSIVHDDVAGSAYPRNVQV</sequence>
<dbReference type="CDD" id="cd06222">
    <property type="entry name" value="RNase_H_like"/>
    <property type="match status" value="1"/>
</dbReference>
<accession>Q9LQJ0</accession>
<reference key="1">
    <citation type="journal article" date="2000" name="Nature">
        <title>Sequence and analysis of chromosome 1 of the plant Arabidopsis thaliana.</title>
        <authorList>
            <person name="Theologis A."/>
            <person name="Ecker J.R."/>
            <person name="Palm C.J."/>
            <person name="Federspiel N.A."/>
            <person name="Kaul S."/>
            <person name="White O."/>
            <person name="Alonso J."/>
            <person name="Altafi H."/>
            <person name="Araujo R."/>
            <person name="Bowman C.L."/>
            <person name="Brooks S.Y."/>
            <person name="Buehler E."/>
            <person name="Chan A."/>
            <person name="Chao Q."/>
            <person name="Chen H."/>
            <person name="Cheuk R.F."/>
            <person name="Chin C.W."/>
            <person name="Chung M.K."/>
            <person name="Conn L."/>
            <person name="Conway A.B."/>
            <person name="Conway A.R."/>
            <person name="Creasy T.H."/>
            <person name="Dewar K."/>
            <person name="Dunn P."/>
            <person name="Etgu P."/>
            <person name="Feldblyum T.V."/>
            <person name="Feng J."/>
            <person name="Fong B."/>
            <person name="Fujii C.Y."/>
            <person name="Gill J.E."/>
            <person name="Goldsmith A.D."/>
            <person name="Haas B."/>
            <person name="Hansen N.F."/>
            <person name="Hughes B."/>
            <person name="Huizar L."/>
            <person name="Hunter J.L."/>
            <person name="Jenkins J."/>
            <person name="Johnson-Hopson C."/>
            <person name="Khan S."/>
            <person name="Khaykin E."/>
            <person name="Kim C.J."/>
            <person name="Koo H.L."/>
            <person name="Kremenetskaia I."/>
            <person name="Kurtz D.B."/>
            <person name="Kwan A."/>
            <person name="Lam B."/>
            <person name="Langin-Hooper S."/>
            <person name="Lee A."/>
            <person name="Lee J.M."/>
            <person name="Lenz C.A."/>
            <person name="Li J.H."/>
            <person name="Li Y."/>
            <person name="Lin X."/>
            <person name="Liu S.X."/>
            <person name="Liu Z.A."/>
            <person name="Luros J.S."/>
            <person name="Maiti R."/>
            <person name="Marziali A."/>
            <person name="Militscher J."/>
            <person name="Miranda M."/>
            <person name="Nguyen M."/>
            <person name="Nierman W.C."/>
            <person name="Osborne B.I."/>
            <person name="Pai G."/>
            <person name="Peterson J."/>
            <person name="Pham P.K."/>
            <person name="Rizzo M."/>
            <person name="Rooney T."/>
            <person name="Rowley D."/>
            <person name="Sakano H."/>
            <person name="Salzberg S.L."/>
            <person name="Schwartz J.R."/>
            <person name="Shinn P."/>
            <person name="Southwick A.M."/>
            <person name="Sun H."/>
            <person name="Tallon L.J."/>
            <person name="Tambunga G."/>
            <person name="Toriumi M.J."/>
            <person name="Town C.D."/>
            <person name="Utterback T."/>
            <person name="Van Aken S."/>
            <person name="Vaysberg M."/>
            <person name="Vysotskaia V.S."/>
            <person name="Walker M."/>
            <person name="Wu D."/>
            <person name="Yu G."/>
            <person name="Fraser C.M."/>
            <person name="Venter J.C."/>
            <person name="Davis R.W."/>
        </authorList>
    </citation>
    <scope>NUCLEOTIDE SEQUENCE [LARGE SCALE GENOMIC DNA]</scope>
    <source>
        <strain>cv. Columbia</strain>
    </source>
</reference>
<dbReference type="PROSITE" id="PS50879">
    <property type="entry name" value="RNASE_H_1"/>
    <property type="match status" value="1"/>
</dbReference>
<proteinExistence type="evidence at transcript level"/>
<evidence type="ECO:0000313" key="2">
    <source>
        <dbReference type="EMBL" id="AAF97302.1"/>
    </source>
</evidence>
<reference evidence="2" key="2">
    <citation type="submission" date="2000-08" db="EMBL/GenBank/DDBJ databases">
        <authorList>
            <person name="Federspiel N.A."/>
            <person name="Palm C.J."/>
            <person name="Conway A.B."/>
            <person name="Conn L."/>
            <person name="Hansen N.F."/>
            <person name="Altafi H."/>
            <person name="Nguyen M."/>
            <person name="Lam B."/>
            <person name="Southwick A."/>
            <person name="Miranda M."/>
            <person name="Brooks S."/>
            <person name="Buehler E."/>
            <person name="Chao Q."/>
            <person name="Chin C."/>
            <person name="Chiou J."/>
            <person name="Choi E."/>
            <person name="Gonzalez A."/>
            <person name="Howng B."/>
            <person name="Johnson-Hopson C."/>
            <person name="Khan S."/>
            <person name="Kim C."/>
            <person name="Koo T."/>
            <person name="Lee J.M."/>
            <person name="Lenz C."/>
            <person name="Liu A."/>
            <person name="Liu S."/>
            <person name="Mukharsky N."/>
            <person name="Pham P."/>
            <person name="Sakano H."/>
            <person name="Shinn P."/>
            <person name="Toriumi M."/>
            <person name="Vaysberg M."/>
            <person name="Yu G."/>
            <person name="Ecker J."/>
            <person name="Theologis A."/>
            <person name="Davis R.W."/>
        </authorList>
    </citation>
    <scope>NUCLEOTIDE SEQUENCE</scope>
</reference>
<gene>
    <name evidence="2" type="primary">F28G4.15</name>
    <name evidence="3" type="ordered locus">At1g17390</name>
</gene>
<name>Q9LQJ0_ARATH</name>
<dbReference type="EMBL" id="AC007843">
    <property type="protein sequence ID" value="AAF97302.1"/>
    <property type="molecule type" value="Genomic_DNA"/>
</dbReference>
<organism evidence="2">
    <name type="scientific">Arabidopsis thaliana</name>
    <name type="common">Mouse-ear cress</name>
    <dbReference type="NCBI Taxonomy" id="3702"/>
    <lineage>
        <taxon>Eukaryota</taxon>
        <taxon>Viridiplantae</taxon>
        <taxon>Streptophyta</taxon>
        <taxon>Embryophyta</taxon>
        <taxon>Tracheophyta</taxon>
        <taxon>Spermatophyta</taxon>
        <taxon>Magnoliopsida</taxon>
        <taxon>eudicotyledons</taxon>
        <taxon>Gunneridae</taxon>
        <taxon>Pentapetalae</taxon>
        <taxon>rosids</taxon>
        <taxon>malvids</taxon>
        <taxon>Brassicales</taxon>
        <taxon>Brassicaceae</taxon>
        <taxon>Camelineae</taxon>
        <taxon>Arabidopsis</taxon>
    </lineage>
</organism>
<dbReference type="PANTHER" id="PTHR47723">
    <property type="entry name" value="OS05G0353850 PROTEIN"/>
    <property type="match status" value="1"/>
</dbReference>
<dbReference type="InterPro" id="IPR036397">
    <property type="entry name" value="RNaseH_sf"/>
</dbReference>
<dbReference type="Pfam" id="PF13456">
    <property type="entry name" value="RVT_3"/>
    <property type="match status" value="1"/>
</dbReference>
<evidence type="ECO:0000259" key="1">
    <source>
        <dbReference type="PROSITE" id="PS50879"/>
    </source>
</evidence>
<dbReference type="Gene3D" id="3.30.420.10">
    <property type="entry name" value="Ribonuclease H-like superfamily/Ribonuclease H"/>
    <property type="match status" value="1"/>
</dbReference>
<feature type="domain" description="RNase H type-1" evidence="1">
    <location>
        <begin position="108"/>
        <end position="238"/>
    </location>
</feature>
<dbReference type="InterPro" id="IPR002156">
    <property type="entry name" value="RNaseH_domain"/>
</dbReference>
<dbReference type="EMBL" id="AY800584">
    <property type="protein sequence ID" value="AAV68820.1"/>
    <property type="molecule type" value="mRNA"/>
</dbReference>
<reference evidence="3" key="3">
    <citation type="submission" date="2004-10" db="EMBL/GenBank/DDBJ databases">
        <title>Reconstruction of cDNA sequences for hypothetical genes in Arabidopsis thaliana from 5' and 3' RACE products.</title>
        <authorList>
            <person name="Xiao Y."/>
            <person name="Underwood B."/>
            <person name="Moskal W."/>
            <person name="Wang W."/>
            <person name="Redman J."/>
            <person name="Wu H.C."/>
            <person name="Utterback T."/>
            <person name="Town C.D."/>
        </authorList>
    </citation>
    <scope>NUCLEOTIDE SEQUENCE</scope>
</reference>
<evidence type="ECO:0000313" key="3">
    <source>
        <dbReference type="EMBL" id="AAV68820.1"/>
    </source>
</evidence>
<protein>
    <submittedName>
        <fullName evidence="2">F28G4.15 protein</fullName>
    </submittedName>
</protein>
<dbReference type="InterPro" id="IPR053151">
    <property type="entry name" value="RNase_H-like"/>
</dbReference>
<dbReference type="GO" id="GO:0003676">
    <property type="term" value="F:nucleic acid binding"/>
    <property type="evidence" value="ECO:0007669"/>
    <property type="project" value="InterPro"/>
</dbReference>
<dbReference type="SUPFAM" id="SSF53098">
    <property type="entry name" value="Ribonuclease H-like"/>
    <property type="match status" value="1"/>
</dbReference>
<dbReference type="AlphaFoldDB" id="Q9LQJ0"/>